<dbReference type="Proteomes" id="UP000887577">
    <property type="component" value="Unplaced"/>
</dbReference>
<evidence type="ECO:0000313" key="2">
    <source>
        <dbReference type="WBParaSite" id="PSU_v2.g13217.t1"/>
    </source>
</evidence>
<dbReference type="PANTHER" id="PTHR10974">
    <property type="entry name" value="FI08016P-RELATED"/>
    <property type="match status" value="1"/>
</dbReference>
<organism evidence="1 2">
    <name type="scientific">Panagrolaimus superbus</name>
    <dbReference type="NCBI Taxonomy" id="310955"/>
    <lineage>
        <taxon>Eukaryota</taxon>
        <taxon>Metazoa</taxon>
        <taxon>Ecdysozoa</taxon>
        <taxon>Nematoda</taxon>
        <taxon>Chromadorea</taxon>
        <taxon>Rhabditida</taxon>
        <taxon>Tylenchina</taxon>
        <taxon>Panagrolaimomorpha</taxon>
        <taxon>Panagrolaimoidea</taxon>
        <taxon>Panagrolaimidae</taxon>
        <taxon>Panagrolaimus</taxon>
    </lineage>
</organism>
<proteinExistence type="predicted"/>
<dbReference type="InterPro" id="IPR004245">
    <property type="entry name" value="DUF229"/>
</dbReference>
<accession>A0A914Y6D9</accession>
<evidence type="ECO:0000313" key="1">
    <source>
        <dbReference type="Proteomes" id="UP000887577"/>
    </source>
</evidence>
<dbReference type="WBParaSite" id="PSU_v2.g13217.t1">
    <property type="protein sequence ID" value="PSU_v2.g13217.t1"/>
    <property type="gene ID" value="PSU_v2.g13217"/>
</dbReference>
<reference evidence="2" key="1">
    <citation type="submission" date="2022-11" db="UniProtKB">
        <authorList>
            <consortium name="WormBaseParasite"/>
        </authorList>
    </citation>
    <scope>IDENTIFICATION</scope>
</reference>
<dbReference type="Pfam" id="PF02995">
    <property type="entry name" value="DUF229"/>
    <property type="match status" value="1"/>
</dbReference>
<dbReference type="PANTHER" id="PTHR10974:SF75">
    <property type="entry name" value="SULFATASE DOMAIN-CONTAINING PROTEIN"/>
    <property type="match status" value="1"/>
</dbReference>
<dbReference type="GO" id="GO:0005615">
    <property type="term" value="C:extracellular space"/>
    <property type="evidence" value="ECO:0007669"/>
    <property type="project" value="TreeGrafter"/>
</dbReference>
<sequence length="217" mass="25534">MLCHYRCIFPDGDHNIVYGSWIKVINGTKPECDVIEVECRLFAKNEVEVFYQYLHAQIYRNTTKIPSPSLPKPPEKYDVHIIILDSVGRTQFIRSMPKTIHLLREYYEAVPFRYLNKIGLNSRPNGFAFLMGKTAYQIPKSLFSRGYSSDYPEEVCKMAVDNDQFIGFRYQDAGYVTMMSEDWANGEFTWPNCRGFQKTPMDHYMKYISYLYIHIVH</sequence>
<protein>
    <submittedName>
        <fullName evidence="2">Uncharacterized protein</fullName>
    </submittedName>
</protein>
<name>A0A914Y6D9_9BILA</name>
<dbReference type="AlphaFoldDB" id="A0A914Y6D9"/>
<keyword evidence="1" id="KW-1185">Reference proteome</keyword>